<dbReference type="SUPFAM" id="SSF50978">
    <property type="entry name" value="WD40 repeat-like"/>
    <property type="match status" value="1"/>
</dbReference>
<dbReference type="PANTHER" id="PTHR44411">
    <property type="entry name" value="THO COMPLEX SUBUNIT 6 HOMOLOG"/>
    <property type="match status" value="1"/>
</dbReference>
<comment type="caution">
    <text evidence="2">The sequence shown here is derived from an EMBL/GenBank/DDBJ whole genome shotgun (WGS) entry which is preliminary data.</text>
</comment>
<dbReference type="EMBL" id="CAJOBA010106645">
    <property type="protein sequence ID" value="CAF4539826.1"/>
    <property type="molecule type" value="Genomic_DNA"/>
</dbReference>
<gene>
    <name evidence="2" type="ORF">OVA965_LOCUS45634</name>
    <name evidence="3" type="ORF">TMI583_LOCUS49319</name>
</gene>
<dbReference type="EMBL" id="CAJNOK010073622">
    <property type="protein sequence ID" value="CAF1669104.1"/>
    <property type="molecule type" value="Genomic_DNA"/>
</dbReference>
<keyword evidence="1" id="KW-0853">WD repeat</keyword>
<sequence length="117" mass="12736">LLLGGACSLSMYHLATMKQKSQSILVYDIPMAIYSIEFLDDYILVGGNAGVQGKLYQVTRNGSVTTTKLVSPNPVYSLSISNDDSTDNSFLAVAGSSYKIDVFSNVNRKLGYFSFTK</sequence>
<dbReference type="InterPro" id="IPR036322">
    <property type="entry name" value="WD40_repeat_dom_sf"/>
</dbReference>
<dbReference type="PANTHER" id="PTHR44411:SF1">
    <property type="entry name" value="THO COMPLEX SUBUNIT 6 HOMOLOG"/>
    <property type="match status" value="1"/>
</dbReference>
<protein>
    <submittedName>
        <fullName evidence="2">Uncharacterized protein</fullName>
    </submittedName>
</protein>
<dbReference type="AlphaFoldDB" id="A0A8S2GAB7"/>
<name>A0A8S2GAB7_9BILA</name>
<dbReference type="GO" id="GO:0000346">
    <property type="term" value="C:transcription export complex"/>
    <property type="evidence" value="ECO:0007669"/>
    <property type="project" value="TreeGrafter"/>
</dbReference>
<dbReference type="Proteomes" id="UP000682733">
    <property type="component" value="Unassembled WGS sequence"/>
</dbReference>
<dbReference type="InterPro" id="IPR042626">
    <property type="entry name" value="THOC6"/>
</dbReference>
<evidence type="ECO:0000313" key="3">
    <source>
        <dbReference type="EMBL" id="CAF4539826.1"/>
    </source>
</evidence>
<reference evidence="2" key="1">
    <citation type="submission" date="2021-02" db="EMBL/GenBank/DDBJ databases">
        <authorList>
            <person name="Nowell W R."/>
        </authorList>
    </citation>
    <scope>NUCLEOTIDE SEQUENCE</scope>
</reference>
<evidence type="ECO:0000313" key="4">
    <source>
        <dbReference type="Proteomes" id="UP000677228"/>
    </source>
</evidence>
<evidence type="ECO:0000313" key="2">
    <source>
        <dbReference type="EMBL" id="CAF1669104.1"/>
    </source>
</evidence>
<dbReference type="GO" id="GO:0006406">
    <property type="term" value="P:mRNA export from nucleus"/>
    <property type="evidence" value="ECO:0007669"/>
    <property type="project" value="TreeGrafter"/>
</dbReference>
<proteinExistence type="predicted"/>
<evidence type="ECO:0000256" key="1">
    <source>
        <dbReference type="ARBA" id="ARBA00022574"/>
    </source>
</evidence>
<organism evidence="2 4">
    <name type="scientific">Didymodactylos carnosus</name>
    <dbReference type="NCBI Taxonomy" id="1234261"/>
    <lineage>
        <taxon>Eukaryota</taxon>
        <taxon>Metazoa</taxon>
        <taxon>Spiralia</taxon>
        <taxon>Gnathifera</taxon>
        <taxon>Rotifera</taxon>
        <taxon>Eurotatoria</taxon>
        <taxon>Bdelloidea</taxon>
        <taxon>Philodinida</taxon>
        <taxon>Philodinidae</taxon>
        <taxon>Didymodactylos</taxon>
    </lineage>
</organism>
<accession>A0A8S2GAB7</accession>
<dbReference type="GO" id="GO:0000347">
    <property type="term" value="C:THO complex"/>
    <property type="evidence" value="ECO:0007669"/>
    <property type="project" value="TreeGrafter"/>
</dbReference>
<feature type="non-terminal residue" evidence="2">
    <location>
        <position position="1"/>
    </location>
</feature>
<dbReference type="Proteomes" id="UP000677228">
    <property type="component" value="Unassembled WGS sequence"/>
</dbReference>